<feature type="transmembrane region" description="Helical" evidence="1">
    <location>
        <begin position="25"/>
        <end position="45"/>
    </location>
</feature>
<proteinExistence type="predicted"/>
<evidence type="ECO:0000256" key="1">
    <source>
        <dbReference type="SAM" id="Phobius"/>
    </source>
</evidence>
<keyword evidence="1" id="KW-1133">Transmembrane helix</keyword>
<keyword evidence="1" id="KW-0472">Membrane</keyword>
<evidence type="ECO:0000313" key="3">
    <source>
        <dbReference type="Proteomes" id="UP000310719"/>
    </source>
</evidence>
<name>A0A4U9IH98_9ENTR</name>
<dbReference type="AlphaFoldDB" id="A0A4U9IH98"/>
<dbReference type="Proteomes" id="UP000310719">
    <property type="component" value="Chromosome"/>
</dbReference>
<dbReference type="EMBL" id="LR590464">
    <property type="protein sequence ID" value="VTP77327.1"/>
    <property type="molecule type" value="Genomic_DNA"/>
</dbReference>
<evidence type="ECO:0000313" key="2">
    <source>
        <dbReference type="EMBL" id="VTP77327.1"/>
    </source>
</evidence>
<keyword evidence="1" id="KW-0812">Transmembrane</keyword>
<organism evidence="2 3">
    <name type="scientific">Leclercia adecarboxylata</name>
    <dbReference type="NCBI Taxonomy" id="83655"/>
    <lineage>
        <taxon>Bacteria</taxon>
        <taxon>Pseudomonadati</taxon>
        <taxon>Pseudomonadota</taxon>
        <taxon>Gammaproteobacteria</taxon>
        <taxon>Enterobacterales</taxon>
        <taxon>Enterobacteriaceae</taxon>
        <taxon>Leclercia</taxon>
    </lineage>
</organism>
<sequence length="61" mass="6266">MEASTIAAILLGSMAGGVLADWHVLAALGVCAVVYGGAVIANVFIPKLPAARPGQSWRFTR</sequence>
<protein>
    <submittedName>
        <fullName evidence="2">Lysophospholipid transporter lplT</fullName>
    </submittedName>
</protein>
<accession>A0A4U9IH98</accession>
<reference evidence="2 3" key="1">
    <citation type="submission" date="2019-05" db="EMBL/GenBank/DDBJ databases">
        <authorList>
            <consortium name="Pathogen Informatics"/>
        </authorList>
    </citation>
    <scope>NUCLEOTIDE SEQUENCE [LARGE SCALE GENOMIC DNA]</scope>
    <source>
        <strain evidence="2 3">NCTC13032</strain>
    </source>
</reference>
<gene>
    <name evidence="2" type="primary">lplT_3</name>
    <name evidence="2" type="ORF">NCTC13032_05961</name>
</gene>